<protein>
    <submittedName>
        <fullName evidence="3">Divalent-cation tolerance protein CutA</fullName>
    </submittedName>
</protein>
<dbReference type="AlphaFoldDB" id="A0A7V5UEU3"/>
<feature type="domain" description="Toprim" evidence="2">
    <location>
        <begin position="1"/>
        <end position="49"/>
    </location>
</feature>
<dbReference type="Proteomes" id="UP000886124">
    <property type="component" value="Unassembled WGS sequence"/>
</dbReference>
<accession>A0A7V5UEU3</accession>
<dbReference type="InterPro" id="IPR004323">
    <property type="entry name" value="Ion_tolerance_CutA"/>
</dbReference>
<organism evidence="3">
    <name type="scientific">Caldithrix abyssi</name>
    <dbReference type="NCBI Taxonomy" id="187145"/>
    <lineage>
        <taxon>Bacteria</taxon>
        <taxon>Pseudomonadati</taxon>
        <taxon>Calditrichota</taxon>
        <taxon>Calditrichia</taxon>
        <taxon>Calditrichales</taxon>
        <taxon>Calditrichaceae</taxon>
        <taxon>Caldithrix</taxon>
    </lineage>
</organism>
<dbReference type="InterPro" id="IPR011322">
    <property type="entry name" value="N-reg_PII-like_a/b"/>
</dbReference>
<dbReference type="InterPro" id="IPR006171">
    <property type="entry name" value="TOPRIM_dom"/>
</dbReference>
<dbReference type="PANTHER" id="PTHR23419">
    <property type="entry name" value="DIVALENT CATION TOLERANCE CUTA-RELATED"/>
    <property type="match status" value="1"/>
</dbReference>
<gene>
    <name evidence="3" type="ORF">ENJ89_05830</name>
</gene>
<evidence type="ECO:0000256" key="1">
    <source>
        <dbReference type="ARBA" id="ARBA00010169"/>
    </source>
</evidence>
<dbReference type="PANTHER" id="PTHR23419:SF8">
    <property type="entry name" value="FI09726P"/>
    <property type="match status" value="1"/>
</dbReference>
<dbReference type="InterPro" id="IPR015867">
    <property type="entry name" value="N-reg_PII/ATP_PRibTrfase_C"/>
</dbReference>
<evidence type="ECO:0000259" key="2">
    <source>
        <dbReference type="PROSITE" id="PS50880"/>
    </source>
</evidence>
<dbReference type="GO" id="GO:0005507">
    <property type="term" value="F:copper ion binding"/>
    <property type="evidence" value="ECO:0007669"/>
    <property type="project" value="TreeGrafter"/>
</dbReference>
<dbReference type="Pfam" id="PF03091">
    <property type="entry name" value="CutA1"/>
    <property type="match status" value="1"/>
</dbReference>
<sequence length="108" mass="12414">MKSDYQVVLCTVPDREIGKKIATYLIEQKLAACCNIVPGVFSVYRWKGQMEQDNEEMLIIKSMPKVFPRLEKAIRQLHPYDVPEIIAIPVANGANDYLDWMNQNIEGE</sequence>
<evidence type="ECO:0000313" key="3">
    <source>
        <dbReference type="EMBL" id="HHJ52695.1"/>
    </source>
</evidence>
<comment type="caution">
    <text evidence="3">The sequence shown here is derived from an EMBL/GenBank/DDBJ whole genome shotgun (WGS) entry which is preliminary data.</text>
</comment>
<dbReference type="EMBL" id="DROD01000402">
    <property type="protein sequence ID" value="HHJ52695.1"/>
    <property type="molecule type" value="Genomic_DNA"/>
</dbReference>
<dbReference type="PROSITE" id="PS50880">
    <property type="entry name" value="TOPRIM"/>
    <property type="match status" value="1"/>
</dbReference>
<dbReference type="GO" id="GO:0010038">
    <property type="term" value="P:response to metal ion"/>
    <property type="evidence" value="ECO:0007669"/>
    <property type="project" value="InterPro"/>
</dbReference>
<comment type="similarity">
    <text evidence="1">Belongs to the CutA family.</text>
</comment>
<dbReference type="Gene3D" id="3.30.70.120">
    <property type="match status" value="1"/>
</dbReference>
<reference evidence="3" key="1">
    <citation type="journal article" date="2020" name="mSystems">
        <title>Genome- and Community-Level Interaction Insights into Carbon Utilization and Element Cycling Functions of Hydrothermarchaeota in Hydrothermal Sediment.</title>
        <authorList>
            <person name="Zhou Z."/>
            <person name="Liu Y."/>
            <person name="Xu W."/>
            <person name="Pan J."/>
            <person name="Luo Z.H."/>
            <person name="Li M."/>
        </authorList>
    </citation>
    <scope>NUCLEOTIDE SEQUENCE [LARGE SCALE GENOMIC DNA]</scope>
    <source>
        <strain evidence="3">HyVt-527</strain>
    </source>
</reference>
<name>A0A7V5UEU3_CALAY</name>
<dbReference type="SUPFAM" id="SSF54913">
    <property type="entry name" value="GlnB-like"/>
    <property type="match status" value="1"/>
</dbReference>
<proteinExistence type="inferred from homology"/>